<accession>A0A2H5PI54</accession>
<proteinExistence type="predicted"/>
<keyword evidence="1" id="KW-0472">Membrane</keyword>
<protein>
    <submittedName>
        <fullName evidence="2">Uncharacterized protein</fullName>
    </submittedName>
</protein>
<sequence>MICERGCEEAFTLSVGISEELSRCIYVFFNNLLANIIGYIISRALSVSSPKEKKFPWRFLGRPQLSLH</sequence>
<dbReference type="Proteomes" id="UP000236630">
    <property type="component" value="Unassembled WGS sequence"/>
</dbReference>
<name>A0A2H5PI54_CITUN</name>
<gene>
    <name evidence="2" type="ORF">CUMW_138900</name>
</gene>
<evidence type="ECO:0000313" key="3">
    <source>
        <dbReference type="Proteomes" id="UP000236630"/>
    </source>
</evidence>
<evidence type="ECO:0000256" key="1">
    <source>
        <dbReference type="SAM" id="Phobius"/>
    </source>
</evidence>
<keyword evidence="1" id="KW-0812">Transmembrane</keyword>
<comment type="caution">
    <text evidence="2">The sequence shown here is derived from an EMBL/GenBank/DDBJ whole genome shotgun (WGS) entry which is preliminary data.</text>
</comment>
<organism evidence="2 3">
    <name type="scientific">Citrus unshiu</name>
    <name type="common">Satsuma mandarin</name>
    <name type="synonym">Citrus nobilis var. unshiu</name>
    <dbReference type="NCBI Taxonomy" id="55188"/>
    <lineage>
        <taxon>Eukaryota</taxon>
        <taxon>Viridiplantae</taxon>
        <taxon>Streptophyta</taxon>
        <taxon>Embryophyta</taxon>
        <taxon>Tracheophyta</taxon>
        <taxon>Spermatophyta</taxon>
        <taxon>Magnoliopsida</taxon>
        <taxon>eudicotyledons</taxon>
        <taxon>Gunneridae</taxon>
        <taxon>Pentapetalae</taxon>
        <taxon>rosids</taxon>
        <taxon>malvids</taxon>
        <taxon>Sapindales</taxon>
        <taxon>Rutaceae</taxon>
        <taxon>Aurantioideae</taxon>
        <taxon>Citrus</taxon>
    </lineage>
</organism>
<keyword evidence="1" id="KW-1133">Transmembrane helix</keyword>
<keyword evidence="3" id="KW-1185">Reference proteome</keyword>
<reference evidence="2 3" key="1">
    <citation type="journal article" date="2017" name="Front. Genet.">
        <title>Draft sequencing of the heterozygous diploid genome of Satsuma (Citrus unshiu Marc.) using a hybrid assembly approach.</title>
        <authorList>
            <person name="Shimizu T."/>
            <person name="Tanizawa Y."/>
            <person name="Mochizuki T."/>
            <person name="Nagasaki H."/>
            <person name="Yoshioka T."/>
            <person name="Toyoda A."/>
            <person name="Fujiyama A."/>
            <person name="Kaminuma E."/>
            <person name="Nakamura Y."/>
        </authorList>
    </citation>
    <scope>NUCLEOTIDE SEQUENCE [LARGE SCALE GENOMIC DNA]</scope>
    <source>
        <strain evidence="3">cv. Miyagawa wase</strain>
    </source>
</reference>
<dbReference type="EMBL" id="BDQV01000077">
    <property type="protein sequence ID" value="GAY52043.1"/>
    <property type="molecule type" value="Genomic_DNA"/>
</dbReference>
<dbReference type="AlphaFoldDB" id="A0A2H5PI54"/>
<feature type="transmembrane region" description="Helical" evidence="1">
    <location>
        <begin position="25"/>
        <end position="45"/>
    </location>
</feature>
<evidence type="ECO:0000313" key="2">
    <source>
        <dbReference type="EMBL" id="GAY52043.1"/>
    </source>
</evidence>